<keyword evidence="3" id="KW-1185">Reference proteome</keyword>
<dbReference type="PANTHER" id="PTHR19446">
    <property type="entry name" value="REVERSE TRANSCRIPTASES"/>
    <property type="match status" value="1"/>
</dbReference>
<comment type="caution">
    <text evidence="2">The sequence shown here is derived from an EMBL/GenBank/DDBJ whole genome shotgun (WGS) entry which is preliminary data.</text>
</comment>
<accession>A0ABR0WP48</accession>
<name>A0ABR0WP48_REHGL</name>
<sequence>MLGSGILSQASCQDFRDFLEDAGLFAVQTMGNSFTWFSSRTPLSLLQAKLDRALTTRRLFSLWQVVKGLVLPRISYDRHPILVSCLSSNCRGPVPFRFQHMWIYHESFRDLVASSLVLPCATPNPLLCVMWKLKRLRQVIKTWNTDVFGDVNRRVENQMEKVQQIQADIETSGFIVARRDIKMDAQNELSHTLLLQSEFLKQKAHMDIIRTHIREYYENLFSYTSHTVPDYSMVVTSRVGAQDNASLTVIPSDSEIKEAIFDMDSDSSLVPDGFNGIFYRHFWDVISAEITAAVRFFFSNSSLPLGLNASFMALIPKTEDTNVIENFRPIVMSNFLFKIITKILATSLGLIIADYLSPTQFGFIPGRQIHDCIAMISEGFNVLQGHTDSNIILKIDIRKAFDTLRWDFLLYVLRSFGF</sequence>
<reference evidence="2 3" key="1">
    <citation type="journal article" date="2021" name="Comput. Struct. Biotechnol. J.">
        <title>De novo genome assembly of the potent medicinal plant Rehmannia glutinosa using nanopore technology.</title>
        <authorList>
            <person name="Ma L."/>
            <person name="Dong C."/>
            <person name="Song C."/>
            <person name="Wang X."/>
            <person name="Zheng X."/>
            <person name="Niu Y."/>
            <person name="Chen S."/>
            <person name="Feng W."/>
        </authorList>
    </citation>
    <scope>NUCLEOTIDE SEQUENCE [LARGE SCALE GENOMIC DNA]</scope>
    <source>
        <strain evidence="2">DH-2019</strain>
    </source>
</reference>
<proteinExistence type="predicted"/>
<organism evidence="2 3">
    <name type="scientific">Rehmannia glutinosa</name>
    <name type="common">Chinese foxglove</name>
    <dbReference type="NCBI Taxonomy" id="99300"/>
    <lineage>
        <taxon>Eukaryota</taxon>
        <taxon>Viridiplantae</taxon>
        <taxon>Streptophyta</taxon>
        <taxon>Embryophyta</taxon>
        <taxon>Tracheophyta</taxon>
        <taxon>Spermatophyta</taxon>
        <taxon>Magnoliopsida</taxon>
        <taxon>eudicotyledons</taxon>
        <taxon>Gunneridae</taxon>
        <taxon>Pentapetalae</taxon>
        <taxon>asterids</taxon>
        <taxon>lamiids</taxon>
        <taxon>Lamiales</taxon>
        <taxon>Orobanchaceae</taxon>
        <taxon>Rehmannieae</taxon>
        <taxon>Rehmannia</taxon>
    </lineage>
</organism>
<dbReference type="Pfam" id="PF00078">
    <property type="entry name" value="RVT_1"/>
    <property type="match status" value="1"/>
</dbReference>
<dbReference type="PROSITE" id="PS50878">
    <property type="entry name" value="RT_POL"/>
    <property type="match status" value="1"/>
</dbReference>
<dbReference type="Proteomes" id="UP001318860">
    <property type="component" value="Unassembled WGS sequence"/>
</dbReference>
<feature type="domain" description="Reverse transcriptase" evidence="1">
    <location>
        <begin position="296"/>
        <end position="418"/>
    </location>
</feature>
<gene>
    <name evidence="2" type="ORF">DH2020_016852</name>
</gene>
<evidence type="ECO:0000313" key="3">
    <source>
        <dbReference type="Proteomes" id="UP001318860"/>
    </source>
</evidence>
<dbReference type="InterPro" id="IPR000477">
    <property type="entry name" value="RT_dom"/>
</dbReference>
<dbReference type="EMBL" id="JABTTQ020000009">
    <property type="protein sequence ID" value="KAK6149327.1"/>
    <property type="molecule type" value="Genomic_DNA"/>
</dbReference>
<evidence type="ECO:0000259" key="1">
    <source>
        <dbReference type="PROSITE" id="PS50878"/>
    </source>
</evidence>
<evidence type="ECO:0000313" key="2">
    <source>
        <dbReference type="EMBL" id="KAK6149327.1"/>
    </source>
</evidence>
<protein>
    <recommendedName>
        <fullName evidence="1">Reverse transcriptase domain-containing protein</fullName>
    </recommendedName>
</protein>